<dbReference type="RefSeq" id="XP_014182230.1">
    <property type="nucleotide sequence ID" value="XM_014326755.1"/>
</dbReference>
<dbReference type="AlphaFoldDB" id="J5R783"/>
<dbReference type="EMBL" id="ALBS01000075">
    <property type="protein sequence ID" value="EJT51053.1"/>
    <property type="molecule type" value="Genomic_DNA"/>
</dbReference>
<dbReference type="GeneID" id="25991255"/>
<evidence type="ECO:0000313" key="2">
    <source>
        <dbReference type="EMBL" id="EJT51053.1"/>
    </source>
</evidence>
<dbReference type="KEGG" id="tasa:A1Q1_07743"/>
<dbReference type="VEuPathDB" id="FungiDB:A1Q1_07743"/>
<comment type="caution">
    <text evidence="2">The sequence shown here is derived from an EMBL/GenBank/DDBJ whole genome shotgun (WGS) entry which is preliminary data.</text>
</comment>
<keyword evidence="1" id="KW-0812">Transmembrane</keyword>
<name>J5R783_TRIAS</name>
<evidence type="ECO:0000256" key="1">
    <source>
        <dbReference type="SAM" id="Phobius"/>
    </source>
</evidence>
<feature type="transmembrane region" description="Helical" evidence="1">
    <location>
        <begin position="12"/>
        <end position="36"/>
    </location>
</feature>
<dbReference type="HOGENOM" id="CLU_1205524_0_0_1"/>
<dbReference type="Proteomes" id="UP000002748">
    <property type="component" value="Unassembled WGS sequence"/>
</dbReference>
<organism evidence="2 3">
    <name type="scientific">Trichosporon asahii var. asahii (strain ATCC 90039 / CBS 2479 / JCM 2466 / KCTC 7840 / NBRC 103889/ NCYC 2677 / UAMH 7654)</name>
    <name type="common">Yeast</name>
    <dbReference type="NCBI Taxonomy" id="1186058"/>
    <lineage>
        <taxon>Eukaryota</taxon>
        <taxon>Fungi</taxon>
        <taxon>Dikarya</taxon>
        <taxon>Basidiomycota</taxon>
        <taxon>Agaricomycotina</taxon>
        <taxon>Tremellomycetes</taxon>
        <taxon>Trichosporonales</taxon>
        <taxon>Trichosporonaceae</taxon>
        <taxon>Trichosporon</taxon>
    </lineage>
</organism>
<protein>
    <submittedName>
        <fullName evidence="2">Uncharacterized protein</fullName>
    </submittedName>
</protein>
<accession>J5R783</accession>
<gene>
    <name evidence="2" type="ORF">A1Q1_07743</name>
</gene>
<keyword evidence="1" id="KW-0472">Membrane</keyword>
<sequence>MAVSSASDSMAVIAFLVIICGTPVVILILVGCIWWARRPPRCLQCSYRHLPIPARVECPYVRNPPSFLRWFTSPLNASSDIEVTSIASVFPIRRSRRARREERPDEVRPRRLTTEEMEYWIQEMAPPLPVYLEHLPAHEILIERDGCTSPTPSYRSPAPSYVSPRSSLCLDYMGDGVAAPPSSPVVMRTVAAAARAEASSGAPLTALPPAITRKSMRTLQRGRWSSTASI</sequence>
<keyword evidence="1" id="KW-1133">Transmembrane helix</keyword>
<reference evidence="2 3" key="1">
    <citation type="journal article" date="2012" name="Eukaryot. Cell">
        <title>Draft genome sequence of CBS 2479, the standard type strain of Trichosporon asahii.</title>
        <authorList>
            <person name="Yang R.Y."/>
            <person name="Li H.T."/>
            <person name="Zhu H."/>
            <person name="Zhou G.P."/>
            <person name="Wang M."/>
            <person name="Wang L."/>
        </authorList>
    </citation>
    <scope>NUCLEOTIDE SEQUENCE [LARGE SCALE GENOMIC DNA]</scope>
    <source>
        <strain evidence="3">ATCC 90039 / CBS 2479 / JCM 2466 / KCTC 7840 / NCYC 2677 / UAMH 7654</strain>
    </source>
</reference>
<proteinExistence type="predicted"/>
<evidence type="ECO:0000313" key="3">
    <source>
        <dbReference type="Proteomes" id="UP000002748"/>
    </source>
</evidence>